<protein>
    <recommendedName>
        <fullName evidence="6">ABC-2 type transporter transmembrane domain-containing protein</fullName>
    </recommendedName>
</protein>
<feature type="transmembrane region" description="Helical" evidence="5">
    <location>
        <begin position="98"/>
        <end position="123"/>
    </location>
</feature>
<dbReference type="Pfam" id="PF01061">
    <property type="entry name" value="ABC2_membrane"/>
    <property type="match status" value="1"/>
</dbReference>
<feature type="transmembrane region" description="Helical" evidence="5">
    <location>
        <begin position="20"/>
        <end position="41"/>
    </location>
</feature>
<evidence type="ECO:0000313" key="7">
    <source>
        <dbReference type="EMBL" id="GAI97609.1"/>
    </source>
</evidence>
<comment type="subcellular location">
    <subcellularLocation>
        <location evidence="1">Membrane</location>
        <topology evidence="1">Multi-pass membrane protein</topology>
    </subcellularLocation>
</comment>
<sequence>MKSLFKLTVVEMKLYLREPIATFFTLAYAPMLLLLFGFIYGNEPATHFGNRGFIDIMLPAYVALIIVTVGLMSVPIATAEDREKGVLRRFYSTPASPAVYLFSNIFVYYLMSLAGVILLFLVGKFVYNARFEGNIFSILAGFTICALSFFAFGYLIASLAPTARTAQITGMIIAFPLMFLSGAAIPLEILGQKVANISKYL</sequence>
<dbReference type="InterPro" id="IPR052902">
    <property type="entry name" value="ABC-2_transporter"/>
</dbReference>
<evidence type="ECO:0000256" key="1">
    <source>
        <dbReference type="ARBA" id="ARBA00004141"/>
    </source>
</evidence>
<feature type="transmembrane region" description="Helical" evidence="5">
    <location>
        <begin position="53"/>
        <end position="78"/>
    </location>
</feature>
<name>X1UZ19_9ZZZZ</name>
<dbReference type="PANTHER" id="PTHR43027:SF2">
    <property type="entry name" value="TRANSPORT PERMEASE PROTEIN"/>
    <property type="match status" value="1"/>
</dbReference>
<feature type="transmembrane region" description="Helical" evidence="5">
    <location>
        <begin position="135"/>
        <end position="156"/>
    </location>
</feature>
<feature type="transmembrane region" description="Helical" evidence="5">
    <location>
        <begin position="168"/>
        <end position="190"/>
    </location>
</feature>
<dbReference type="GO" id="GO:0140359">
    <property type="term" value="F:ABC-type transporter activity"/>
    <property type="evidence" value="ECO:0007669"/>
    <property type="project" value="InterPro"/>
</dbReference>
<dbReference type="EMBL" id="BARW01024936">
    <property type="protein sequence ID" value="GAI97609.1"/>
    <property type="molecule type" value="Genomic_DNA"/>
</dbReference>
<comment type="caution">
    <text evidence="7">The sequence shown here is derived from an EMBL/GenBank/DDBJ whole genome shotgun (WGS) entry which is preliminary data.</text>
</comment>
<dbReference type="GO" id="GO:0016020">
    <property type="term" value="C:membrane"/>
    <property type="evidence" value="ECO:0007669"/>
    <property type="project" value="UniProtKB-SubCell"/>
</dbReference>
<keyword evidence="2 5" id="KW-0812">Transmembrane</keyword>
<proteinExistence type="predicted"/>
<evidence type="ECO:0000256" key="3">
    <source>
        <dbReference type="ARBA" id="ARBA00022989"/>
    </source>
</evidence>
<evidence type="ECO:0000256" key="4">
    <source>
        <dbReference type="ARBA" id="ARBA00023136"/>
    </source>
</evidence>
<dbReference type="InterPro" id="IPR013525">
    <property type="entry name" value="ABC2_TM"/>
</dbReference>
<organism evidence="7">
    <name type="scientific">marine sediment metagenome</name>
    <dbReference type="NCBI Taxonomy" id="412755"/>
    <lineage>
        <taxon>unclassified sequences</taxon>
        <taxon>metagenomes</taxon>
        <taxon>ecological metagenomes</taxon>
    </lineage>
</organism>
<evidence type="ECO:0000259" key="6">
    <source>
        <dbReference type="Pfam" id="PF01061"/>
    </source>
</evidence>
<feature type="domain" description="ABC-2 type transporter transmembrane" evidence="6">
    <location>
        <begin position="6"/>
        <end position="190"/>
    </location>
</feature>
<keyword evidence="3 5" id="KW-1133">Transmembrane helix</keyword>
<gene>
    <name evidence="7" type="ORF">S12H4_40996</name>
</gene>
<reference evidence="7" key="1">
    <citation type="journal article" date="2014" name="Front. Microbiol.">
        <title>High frequency of phylogenetically diverse reductive dehalogenase-homologous genes in deep subseafloor sedimentary metagenomes.</title>
        <authorList>
            <person name="Kawai M."/>
            <person name="Futagami T."/>
            <person name="Toyoda A."/>
            <person name="Takaki Y."/>
            <person name="Nishi S."/>
            <person name="Hori S."/>
            <person name="Arai W."/>
            <person name="Tsubouchi T."/>
            <person name="Morono Y."/>
            <person name="Uchiyama I."/>
            <person name="Ito T."/>
            <person name="Fujiyama A."/>
            <person name="Inagaki F."/>
            <person name="Takami H."/>
        </authorList>
    </citation>
    <scope>NUCLEOTIDE SEQUENCE</scope>
    <source>
        <strain evidence="7">Expedition CK06-06</strain>
    </source>
</reference>
<evidence type="ECO:0000256" key="2">
    <source>
        <dbReference type="ARBA" id="ARBA00022692"/>
    </source>
</evidence>
<accession>X1UZ19</accession>
<feature type="non-terminal residue" evidence="7">
    <location>
        <position position="201"/>
    </location>
</feature>
<evidence type="ECO:0000256" key="5">
    <source>
        <dbReference type="SAM" id="Phobius"/>
    </source>
</evidence>
<dbReference type="PANTHER" id="PTHR43027">
    <property type="entry name" value="DOXORUBICIN RESISTANCE ABC TRANSPORTER PERMEASE PROTEIN DRRC-RELATED"/>
    <property type="match status" value="1"/>
</dbReference>
<keyword evidence="4 5" id="KW-0472">Membrane</keyword>
<dbReference type="AlphaFoldDB" id="X1UZ19"/>